<accession>A0A4Z0W5H8</accession>
<proteinExistence type="predicted"/>
<comment type="caution">
    <text evidence="1">The sequence shown here is derived from an EMBL/GenBank/DDBJ whole genome shotgun (WGS) entry which is preliminary data.</text>
</comment>
<dbReference type="Proteomes" id="UP000297475">
    <property type="component" value="Unassembled WGS sequence"/>
</dbReference>
<keyword evidence="2" id="KW-1185">Reference proteome</keyword>
<keyword evidence="1" id="KW-0251">Elongation factor</keyword>
<gene>
    <name evidence="1" type="ORF">E4656_17320</name>
</gene>
<dbReference type="GO" id="GO:0003746">
    <property type="term" value="F:translation elongation factor activity"/>
    <property type="evidence" value="ECO:0007669"/>
    <property type="project" value="UniProtKB-KW"/>
</dbReference>
<sequence>MRQYQVEDLIRLFNSLFRDRYQTELIAGDDEPVYLPADATHPCHRILFAHGFFASALHEIGHWCVAGSARRQLEDFGYWYKPDGRTPAEQIEFERVEVRPQAYEWIFAAAAGHPFHFSADNISGGCGPSASFKANVRQEVRRLLAQGLNTRPQLLVEALTAFYAVSPREFEQQLPIHAGRKTVTKLSRQPA</sequence>
<keyword evidence="1" id="KW-0648">Protein biosynthesis</keyword>
<name>A0A4Z0W5H8_9GAMM</name>
<dbReference type="OrthoDB" id="5298591at2"/>
<dbReference type="InterPro" id="IPR007411">
    <property type="entry name" value="EpmC"/>
</dbReference>
<evidence type="ECO:0000313" key="2">
    <source>
        <dbReference type="Proteomes" id="UP000297475"/>
    </source>
</evidence>
<evidence type="ECO:0000313" key="1">
    <source>
        <dbReference type="EMBL" id="TGG91149.1"/>
    </source>
</evidence>
<organism evidence="1 2">
    <name type="scientific">Natronospirillum operosum</name>
    <dbReference type="NCBI Taxonomy" id="2759953"/>
    <lineage>
        <taxon>Bacteria</taxon>
        <taxon>Pseudomonadati</taxon>
        <taxon>Pseudomonadota</taxon>
        <taxon>Gammaproteobacteria</taxon>
        <taxon>Oceanospirillales</taxon>
        <taxon>Natronospirillaceae</taxon>
        <taxon>Natronospirillum</taxon>
    </lineage>
</organism>
<reference evidence="1 2" key="1">
    <citation type="submission" date="2019-04" db="EMBL/GenBank/DDBJ databases">
        <title>Natronospirillum operosus gen. nov., sp. nov., a haloalkaliphilic satellite isolated from decaying biomass of laboratory culture of cyanobacterium Geitlerinema sp. and proposal of Natronospirillaceae fam. nov. and Saccharospirillaceae fam. nov.</title>
        <authorList>
            <person name="Kevbrin V."/>
            <person name="Boltyanskaya Y."/>
            <person name="Koziaeva V."/>
            <person name="Grouzdev D.S."/>
            <person name="Park M."/>
            <person name="Cho J."/>
        </authorList>
    </citation>
    <scope>NUCLEOTIDE SEQUENCE [LARGE SCALE GENOMIC DNA]</scope>
    <source>
        <strain evidence="1 2">G-116</strain>
    </source>
</reference>
<dbReference type="AlphaFoldDB" id="A0A4Z0W5H8"/>
<dbReference type="RefSeq" id="WP_135484571.1">
    <property type="nucleotide sequence ID" value="NZ_SRMF01000010.1"/>
</dbReference>
<dbReference type="Pfam" id="PF04315">
    <property type="entry name" value="EpmC"/>
    <property type="match status" value="1"/>
</dbReference>
<dbReference type="EMBL" id="SRMF01000010">
    <property type="protein sequence ID" value="TGG91149.1"/>
    <property type="molecule type" value="Genomic_DNA"/>
</dbReference>
<protein>
    <submittedName>
        <fullName evidence="1">Elongation factor P hydroxylase</fullName>
    </submittedName>
</protein>